<feature type="domain" description="Flavodoxin-like" evidence="1">
    <location>
        <begin position="1"/>
        <end position="142"/>
    </location>
</feature>
<dbReference type="PANTHER" id="PTHR30546:SF23">
    <property type="entry name" value="FLAVOPROTEIN-LIKE PROTEIN YCP4-RELATED"/>
    <property type="match status" value="1"/>
</dbReference>
<gene>
    <name evidence="2" type="ORF">ENO47_07675</name>
</gene>
<comment type="caution">
    <text evidence="2">The sequence shown here is derived from an EMBL/GenBank/DDBJ whole genome shotgun (WGS) entry which is preliminary data.</text>
</comment>
<evidence type="ECO:0000259" key="1">
    <source>
        <dbReference type="PROSITE" id="PS50902"/>
    </source>
</evidence>
<dbReference type="PROSITE" id="PS50902">
    <property type="entry name" value="FLAVODOXIN_LIKE"/>
    <property type="match status" value="1"/>
</dbReference>
<dbReference type="GO" id="GO:0016020">
    <property type="term" value="C:membrane"/>
    <property type="evidence" value="ECO:0007669"/>
    <property type="project" value="TreeGrafter"/>
</dbReference>
<sequence length="168" mass="18653">MAELVAEGAKRVEGTEVRLKYVEEATKEDILWCHGLAVGTPTHMGIVSWRLKRFFDDVMGDLWGTIDGKIGCAFSSSGGWGGGNEVACLSVLYMLINYGFLVFGLTDYVGKKFTLHYGAVVAGEPRTEEEREACMRLGERLAQYVVVLYDGRGELIEHVRSFGGKFTW</sequence>
<protein>
    <submittedName>
        <fullName evidence="2">Flavodoxin family protein</fullName>
    </submittedName>
</protein>
<dbReference type="Gene3D" id="3.40.50.360">
    <property type="match status" value="1"/>
</dbReference>
<dbReference type="AlphaFoldDB" id="A0A7C2Z6R2"/>
<dbReference type="GO" id="GO:0003955">
    <property type="term" value="F:NAD(P)H dehydrogenase (quinone) activity"/>
    <property type="evidence" value="ECO:0007669"/>
    <property type="project" value="TreeGrafter"/>
</dbReference>
<accession>A0A7C2Z6R2</accession>
<dbReference type="SUPFAM" id="SSF52218">
    <property type="entry name" value="Flavoproteins"/>
    <property type="match status" value="1"/>
</dbReference>
<organism evidence="2">
    <name type="scientific">Hydrogenobacter sp</name>
    <dbReference type="NCBI Taxonomy" id="2152829"/>
    <lineage>
        <taxon>Bacteria</taxon>
        <taxon>Pseudomonadati</taxon>
        <taxon>Aquificota</taxon>
        <taxon>Aquificia</taxon>
        <taxon>Aquificales</taxon>
        <taxon>Aquificaceae</taxon>
        <taxon>Hydrogenobacter</taxon>
    </lineage>
</organism>
<evidence type="ECO:0000313" key="2">
    <source>
        <dbReference type="EMBL" id="HEW46524.1"/>
    </source>
</evidence>
<dbReference type="EMBL" id="DSFP01000067">
    <property type="protein sequence ID" value="HEW46524.1"/>
    <property type="molecule type" value="Genomic_DNA"/>
</dbReference>
<reference evidence="2" key="1">
    <citation type="journal article" date="2020" name="mSystems">
        <title>Genome- and Community-Level Interaction Insights into Carbon Utilization and Element Cycling Functions of Hydrothermarchaeota in Hydrothermal Sediment.</title>
        <authorList>
            <person name="Zhou Z."/>
            <person name="Liu Y."/>
            <person name="Xu W."/>
            <person name="Pan J."/>
            <person name="Luo Z.H."/>
            <person name="Li M."/>
        </authorList>
    </citation>
    <scope>NUCLEOTIDE SEQUENCE [LARGE SCALE GENOMIC DNA]</scope>
    <source>
        <strain evidence="2">SpSt-132</strain>
    </source>
</reference>
<dbReference type="InterPro" id="IPR008254">
    <property type="entry name" value="Flavodoxin/NO_synth"/>
</dbReference>
<dbReference type="PANTHER" id="PTHR30546">
    <property type="entry name" value="FLAVODOXIN-RELATED PROTEIN WRBA-RELATED"/>
    <property type="match status" value="1"/>
</dbReference>
<proteinExistence type="predicted"/>
<name>A0A7C2Z6R2_9AQUI</name>
<dbReference type="InterPro" id="IPR029039">
    <property type="entry name" value="Flavoprotein-like_sf"/>
</dbReference>
<dbReference type="GO" id="GO:0010181">
    <property type="term" value="F:FMN binding"/>
    <property type="evidence" value="ECO:0007669"/>
    <property type="project" value="InterPro"/>
</dbReference>
<dbReference type="FunFam" id="3.40.50.360:FF:000069">
    <property type="entry name" value="Flavodoxin"/>
    <property type="match status" value="1"/>
</dbReference>